<keyword evidence="5 9" id="KW-0812">Transmembrane</keyword>
<dbReference type="GO" id="GO:0005886">
    <property type="term" value="C:plasma membrane"/>
    <property type="evidence" value="ECO:0007669"/>
    <property type="project" value="UniProtKB-SubCell"/>
</dbReference>
<dbReference type="PANTHER" id="PTHR43549:SF2">
    <property type="entry name" value="MULTIDRUG RESISTANCE PROTEIN NORM-RELATED"/>
    <property type="match status" value="1"/>
</dbReference>
<gene>
    <name evidence="10" type="ORF">TRFO_26059</name>
</gene>
<evidence type="ECO:0000313" key="11">
    <source>
        <dbReference type="Proteomes" id="UP000179807"/>
    </source>
</evidence>
<evidence type="ECO:0000256" key="6">
    <source>
        <dbReference type="ARBA" id="ARBA00022989"/>
    </source>
</evidence>
<feature type="region of interest" description="Disordered" evidence="8">
    <location>
        <begin position="21"/>
        <end position="40"/>
    </location>
</feature>
<keyword evidence="3" id="KW-0813">Transport</keyword>
<reference evidence="10" key="1">
    <citation type="submission" date="2016-10" db="EMBL/GenBank/DDBJ databases">
        <authorList>
            <person name="Benchimol M."/>
            <person name="Almeida L.G."/>
            <person name="Vasconcelos A.T."/>
            <person name="Perreira-Neves A."/>
            <person name="Rosa I.A."/>
            <person name="Tasca T."/>
            <person name="Bogo M.R."/>
            <person name="de Souza W."/>
        </authorList>
    </citation>
    <scope>NUCLEOTIDE SEQUENCE [LARGE SCALE GENOMIC DNA]</scope>
    <source>
        <strain evidence="10">K</strain>
    </source>
</reference>
<dbReference type="GO" id="GO:0015297">
    <property type="term" value="F:antiporter activity"/>
    <property type="evidence" value="ECO:0007669"/>
    <property type="project" value="InterPro"/>
</dbReference>
<organism evidence="10 11">
    <name type="scientific">Tritrichomonas foetus</name>
    <dbReference type="NCBI Taxonomy" id="1144522"/>
    <lineage>
        <taxon>Eukaryota</taxon>
        <taxon>Metamonada</taxon>
        <taxon>Parabasalia</taxon>
        <taxon>Tritrichomonadida</taxon>
        <taxon>Tritrichomonadidae</taxon>
        <taxon>Tritrichomonas</taxon>
    </lineage>
</organism>
<dbReference type="InterPro" id="IPR002528">
    <property type="entry name" value="MATE_fam"/>
</dbReference>
<dbReference type="Pfam" id="PF01554">
    <property type="entry name" value="MatE"/>
    <property type="match status" value="2"/>
</dbReference>
<feature type="transmembrane region" description="Helical" evidence="9">
    <location>
        <begin position="186"/>
        <end position="207"/>
    </location>
</feature>
<evidence type="ECO:0000256" key="9">
    <source>
        <dbReference type="SAM" id="Phobius"/>
    </source>
</evidence>
<feature type="transmembrane region" description="Helical" evidence="9">
    <location>
        <begin position="372"/>
        <end position="394"/>
    </location>
</feature>
<feature type="transmembrane region" description="Helical" evidence="9">
    <location>
        <begin position="441"/>
        <end position="466"/>
    </location>
</feature>
<feature type="transmembrane region" description="Helical" evidence="9">
    <location>
        <begin position="243"/>
        <end position="266"/>
    </location>
</feature>
<sequence length="541" mass="61082">MQKKRRLSAVSFSGSRERQRYTNYYSSNKDGISEGNKEHPISENQQLDLEGEEKRLGSGKPLTTILILSVGTLISRTVQALYGVVNLFWVSKTIGDKGMEVFGAVYIVDFVAIGIADYLMTSLDIRVSYLFGEKQKVDECSQIFVDFIRVSFLFGLLVPAIILPITRTLIEWFGSDKEISLMCFQYMLPATCGSCLNFFYMIACGLIQSEGHSIIFGITQIVSLVLNMCCFCPLFLVVFKLPIWGASLTTVVSEGLVGLVLNFLIFRGKFTLKPKLSMLFKKFSKETWESLKIGFASLISNLADSLPTILLQKYINSASKAIGEYDNVIQVWGVIEKLYQFVGGSNEAFSIGLMPSASFAYGAKRYNRMIRLFFHATWIPIMISIVYALFMILIPDKISSIWNTDEKFLYWCREMIPKVFYATPCFPIQYMVPALLQGMQLVYHSTILAGVTVFLPMPLFASILYFTNKTDPARIMWTYALADSFACLVCTIFILPSLFKLKKLPRDEDLINTYESLETKTSFAKSDTCVATPLLPNYSIE</sequence>
<feature type="transmembrane region" description="Helical" evidence="9">
    <location>
        <begin position="143"/>
        <end position="166"/>
    </location>
</feature>
<evidence type="ECO:0000256" key="4">
    <source>
        <dbReference type="ARBA" id="ARBA00022475"/>
    </source>
</evidence>
<keyword evidence="7 9" id="KW-0472">Membrane</keyword>
<comment type="caution">
    <text evidence="10">The sequence shown here is derived from an EMBL/GenBank/DDBJ whole genome shotgun (WGS) entry which is preliminary data.</text>
</comment>
<feature type="compositionally biased region" description="Basic and acidic residues" evidence="8">
    <location>
        <begin position="31"/>
        <end position="40"/>
    </location>
</feature>
<evidence type="ECO:0000256" key="2">
    <source>
        <dbReference type="ARBA" id="ARBA00010199"/>
    </source>
</evidence>
<dbReference type="EMBL" id="MLAK01000739">
    <property type="protein sequence ID" value="OHT05993.1"/>
    <property type="molecule type" value="Genomic_DNA"/>
</dbReference>
<evidence type="ECO:0000313" key="10">
    <source>
        <dbReference type="EMBL" id="OHT05993.1"/>
    </source>
</evidence>
<dbReference type="Proteomes" id="UP000179807">
    <property type="component" value="Unassembled WGS sequence"/>
</dbReference>
<protein>
    <submittedName>
        <fullName evidence="10">MatE family protein</fullName>
    </submittedName>
</protein>
<evidence type="ECO:0000256" key="7">
    <source>
        <dbReference type="ARBA" id="ARBA00023136"/>
    </source>
</evidence>
<evidence type="ECO:0000256" key="1">
    <source>
        <dbReference type="ARBA" id="ARBA00004651"/>
    </source>
</evidence>
<evidence type="ECO:0000256" key="5">
    <source>
        <dbReference type="ARBA" id="ARBA00022692"/>
    </source>
</evidence>
<dbReference type="AlphaFoldDB" id="A0A1J4K3H3"/>
<accession>A0A1J4K3H3</accession>
<proteinExistence type="inferred from homology"/>
<dbReference type="CDD" id="cd12082">
    <property type="entry name" value="MATE_like"/>
    <property type="match status" value="1"/>
</dbReference>
<name>A0A1J4K3H3_9EUKA</name>
<feature type="transmembrane region" description="Helical" evidence="9">
    <location>
        <begin position="101"/>
        <end position="123"/>
    </location>
</feature>
<dbReference type="RefSeq" id="XP_068359129.1">
    <property type="nucleotide sequence ID" value="XM_068504720.1"/>
</dbReference>
<dbReference type="InterPro" id="IPR052031">
    <property type="entry name" value="Membrane_Transporter-Flippase"/>
</dbReference>
<comment type="subcellular location">
    <subcellularLocation>
        <location evidence="1">Cell membrane</location>
        <topology evidence="1">Multi-pass membrane protein</topology>
    </subcellularLocation>
</comment>
<evidence type="ECO:0000256" key="8">
    <source>
        <dbReference type="SAM" id="MobiDB-lite"/>
    </source>
</evidence>
<evidence type="ECO:0000256" key="3">
    <source>
        <dbReference type="ARBA" id="ARBA00022448"/>
    </source>
</evidence>
<keyword evidence="4" id="KW-1003">Cell membrane</keyword>
<feature type="transmembrane region" description="Helical" evidence="9">
    <location>
        <begin position="214"/>
        <end position="237"/>
    </location>
</feature>
<feature type="transmembrane region" description="Helical" evidence="9">
    <location>
        <begin position="478"/>
        <end position="499"/>
    </location>
</feature>
<keyword evidence="6 9" id="KW-1133">Transmembrane helix</keyword>
<dbReference type="OrthoDB" id="10257100at2759"/>
<comment type="similarity">
    <text evidence="2">Belongs to the multi antimicrobial extrusion (MATE) (TC 2.A.66.1) family.</text>
</comment>
<dbReference type="GO" id="GO:0042910">
    <property type="term" value="F:xenobiotic transmembrane transporter activity"/>
    <property type="evidence" value="ECO:0007669"/>
    <property type="project" value="InterPro"/>
</dbReference>
<feature type="transmembrane region" description="Helical" evidence="9">
    <location>
        <begin position="65"/>
        <end position="89"/>
    </location>
</feature>
<dbReference type="VEuPathDB" id="TrichDB:TRFO_26059"/>
<dbReference type="PANTHER" id="PTHR43549">
    <property type="entry name" value="MULTIDRUG RESISTANCE PROTEIN YPNP-RELATED"/>
    <property type="match status" value="1"/>
</dbReference>
<keyword evidence="11" id="KW-1185">Reference proteome</keyword>
<feature type="compositionally biased region" description="Polar residues" evidence="8">
    <location>
        <begin position="21"/>
        <end position="30"/>
    </location>
</feature>
<dbReference type="GeneID" id="94839424"/>